<organism evidence="2 3">
    <name type="scientific">Zymoseptoria tritici ST99CH_1A5</name>
    <dbReference type="NCBI Taxonomy" id="1276529"/>
    <lineage>
        <taxon>Eukaryota</taxon>
        <taxon>Fungi</taxon>
        <taxon>Dikarya</taxon>
        <taxon>Ascomycota</taxon>
        <taxon>Pezizomycotina</taxon>
        <taxon>Dothideomycetes</taxon>
        <taxon>Dothideomycetidae</taxon>
        <taxon>Mycosphaerellales</taxon>
        <taxon>Mycosphaerellaceae</taxon>
        <taxon>Zymoseptoria</taxon>
    </lineage>
</organism>
<gene>
    <name evidence="2" type="ORF">ZT1A5_G11665</name>
</gene>
<feature type="compositionally biased region" description="Polar residues" evidence="1">
    <location>
        <begin position="1"/>
        <end position="11"/>
    </location>
</feature>
<name>A0A1Y6M0N4_ZYMTR</name>
<feature type="compositionally biased region" description="Polar residues" evidence="1">
    <location>
        <begin position="23"/>
        <end position="36"/>
    </location>
</feature>
<feature type="region of interest" description="Disordered" evidence="1">
    <location>
        <begin position="1"/>
        <end position="36"/>
    </location>
</feature>
<feature type="region of interest" description="Disordered" evidence="1">
    <location>
        <begin position="117"/>
        <end position="164"/>
    </location>
</feature>
<evidence type="ECO:0000313" key="3">
    <source>
        <dbReference type="Proteomes" id="UP000215453"/>
    </source>
</evidence>
<evidence type="ECO:0000313" key="2">
    <source>
        <dbReference type="EMBL" id="SMY30215.1"/>
    </source>
</evidence>
<accession>A0A1Y6M0N4</accession>
<reference evidence="2 3" key="1">
    <citation type="submission" date="2016-10" db="EMBL/GenBank/DDBJ databases">
        <authorList>
            <person name="Varghese N."/>
        </authorList>
    </citation>
    <scope>NUCLEOTIDE SEQUENCE [LARGE SCALE GENOMIC DNA]</scope>
</reference>
<dbReference type="Proteomes" id="UP000215453">
    <property type="component" value="Chromosome 15"/>
</dbReference>
<dbReference type="AlphaFoldDB" id="A0A1Y6M0N4"/>
<sequence>MKWNGSTSTDLPRSGPGGLGMQFQHTRANSPPAATSAENLPAVRTAEKILVFQAAVLRSSSQHFLLQRSAFASCRLLPSLTYTTAHRGALEHHANHNKTPGGLPFTTHHIPPHLYVSHQRPSGEGCDFRRNSQPPSSSAGEVDPEAQEMNVTGEDQAVPASDCC</sequence>
<dbReference type="EMBL" id="LT882690">
    <property type="protein sequence ID" value="SMY30215.1"/>
    <property type="molecule type" value="Genomic_DNA"/>
</dbReference>
<evidence type="ECO:0000256" key="1">
    <source>
        <dbReference type="SAM" id="MobiDB-lite"/>
    </source>
</evidence>
<protein>
    <submittedName>
        <fullName evidence="2">Uncharacterized protein</fullName>
    </submittedName>
</protein>
<proteinExistence type="predicted"/>